<dbReference type="Pfam" id="PF00072">
    <property type="entry name" value="Response_reg"/>
    <property type="match status" value="1"/>
</dbReference>
<evidence type="ECO:0000256" key="6">
    <source>
        <dbReference type="ARBA" id="ARBA00023125"/>
    </source>
</evidence>
<dbReference type="Gene3D" id="1.10.10.60">
    <property type="entry name" value="Homeodomain-like"/>
    <property type="match status" value="1"/>
</dbReference>
<dbReference type="Proteomes" id="UP000253769">
    <property type="component" value="Unassembled WGS sequence"/>
</dbReference>
<feature type="modified residue" description="4-aspartylphosphate" evidence="8">
    <location>
        <position position="64"/>
    </location>
</feature>
<feature type="domain" description="Sigma-54 factor interaction" evidence="9">
    <location>
        <begin position="155"/>
        <end position="384"/>
    </location>
</feature>
<keyword evidence="4" id="KW-0902">Two-component regulatory system</keyword>
<comment type="caution">
    <text evidence="11">The sequence shown here is derived from an EMBL/GenBank/DDBJ whole genome shotgun (WGS) entry which is preliminary data.</text>
</comment>
<dbReference type="InterPro" id="IPR025943">
    <property type="entry name" value="Sigma_54_int_dom_ATP-bd_2"/>
</dbReference>
<dbReference type="GO" id="GO:0006355">
    <property type="term" value="P:regulation of DNA-templated transcription"/>
    <property type="evidence" value="ECO:0007669"/>
    <property type="project" value="InterPro"/>
</dbReference>
<dbReference type="InterPro" id="IPR003593">
    <property type="entry name" value="AAA+_ATPase"/>
</dbReference>
<keyword evidence="12" id="KW-1185">Reference proteome</keyword>
<evidence type="ECO:0000256" key="1">
    <source>
        <dbReference type="ARBA" id="ARBA00022553"/>
    </source>
</evidence>
<feature type="domain" description="Response regulatory" evidence="10">
    <location>
        <begin position="15"/>
        <end position="129"/>
    </location>
</feature>
<dbReference type="SUPFAM" id="SSF46689">
    <property type="entry name" value="Homeodomain-like"/>
    <property type="match status" value="1"/>
</dbReference>
<dbReference type="CDD" id="cd00009">
    <property type="entry name" value="AAA"/>
    <property type="match status" value="1"/>
</dbReference>
<keyword evidence="2" id="KW-0547">Nucleotide-binding</keyword>
<dbReference type="Pfam" id="PF25601">
    <property type="entry name" value="AAA_lid_14"/>
    <property type="match status" value="1"/>
</dbReference>
<dbReference type="InterPro" id="IPR027417">
    <property type="entry name" value="P-loop_NTPase"/>
</dbReference>
<keyword evidence="3" id="KW-0067">ATP-binding</keyword>
<organism evidence="11 12">
    <name type="scientific">Motiliproteus coralliicola</name>
    <dbReference type="NCBI Taxonomy" id="2283196"/>
    <lineage>
        <taxon>Bacteria</taxon>
        <taxon>Pseudomonadati</taxon>
        <taxon>Pseudomonadota</taxon>
        <taxon>Gammaproteobacteria</taxon>
        <taxon>Oceanospirillales</taxon>
        <taxon>Oceanospirillaceae</taxon>
        <taxon>Motiliproteus</taxon>
    </lineage>
</organism>
<dbReference type="Pfam" id="PF00158">
    <property type="entry name" value="Sigma54_activat"/>
    <property type="match status" value="1"/>
</dbReference>
<reference evidence="11 12" key="1">
    <citation type="submission" date="2018-07" db="EMBL/GenBank/DDBJ databases">
        <title>Motiliproteus coralliicola sp. nov., a bacterium isolated from Coral.</title>
        <authorList>
            <person name="Wang G."/>
        </authorList>
    </citation>
    <scope>NUCLEOTIDE SEQUENCE [LARGE SCALE GENOMIC DNA]</scope>
    <source>
        <strain evidence="11 12">C34</strain>
    </source>
</reference>
<name>A0A369W8U0_9GAMM</name>
<dbReference type="CDD" id="cd17549">
    <property type="entry name" value="REC_DctD-like"/>
    <property type="match status" value="1"/>
</dbReference>
<gene>
    <name evidence="11" type="ORF">DV711_18255</name>
</gene>
<dbReference type="GO" id="GO:0000160">
    <property type="term" value="P:phosphorelay signal transduction system"/>
    <property type="evidence" value="ECO:0007669"/>
    <property type="project" value="UniProtKB-KW"/>
</dbReference>
<dbReference type="EMBL" id="QQOH01000006">
    <property type="protein sequence ID" value="RDE18067.1"/>
    <property type="molecule type" value="Genomic_DNA"/>
</dbReference>
<dbReference type="FunFam" id="3.40.50.2300:FF:000018">
    <property type="entry name" value="DNA-binding transcriptional regulator NtrC"/>
    <property type="match status" value="1"/>
</dbReference>
<dbReference type="Gene3D" id="3.40.50.300">
    <property type="entry name" value="P-loop containing nucleotide triphosphate hydrolases"/>
    <property type="match status" value="1"/>
</dbReference>
<evidence type="ECO:0000259" key="9">
    <source>
        <dbReference type="PROSITE" id="PS50045"/>
    </source>
</evidence>
<dbReference type="PANTHER" id="PTHR32071:SF57">
    <property type="entry name" value="C4-DICARBOXYLATE TRANSPORT TRANSCRIPTIONAL REGULATORY PROTEIN DCTD"/>
    <property type="match status" value="1"/>
</dbReference>
<dbReference type="InterPro" id="IPR009057">
    <property type="entry name" value="Homeodomain-like_sf"/>
</dbReference>
<keyword evidence="1 8" id="KW-0597">Phosphoprotein</keyword>
<dbReference type="PROSITE" id="PS00688">
    <property type="entry name" value="SIGMA54_INTERACT_3"/>
    <property type="match status" value="1"/>
</dbReference>
<keyword evidence="7" id="KW-0804">Transcription</keyword>
<dbReference type="RefSeq" id="WP_114697186.1">
    <property type="nucleotide sequence ID" value="NZ_QQOH01000006.1"/>
</dbReference>
<dbReference type="PROSITE" id="PS50045">
    <property type="entry name" value="SIGMA54_INTERACT_4"/>
    <property type="match status" value="1"/>
</dbReference>
<dbReference type="PROSITE" id="PS00676">
    <property type="entry name" value="SIGMA54_INTERACT_2"/>
    <property type="match status" value="1"/>
</dbReference>
<evidence type="ECO:0000256" key="8">
    <source>
        <dbReference type="PROSITE-ProRule" id="PRU00169"/>
    </source>
</evidence>
<dbReference type="PROSITE" id="PS50110">
    <property type="entry name" value="RESPONSE_REGULATORY"/>
    <property type="match status" value="1"/>
</dbReference>
<dbReference type="SMART" id="SM00448">
    <property type="entry name" value="REC"/>
    <property type="match status" value="1"/>
</dbReference>
<proteinExistence type="predicted"/>
<dbReference type="InterPro" id="IPR002197">
    <property type="entry name" value="HTH_Fis"/>
</dbReference>
<dbReference type="GO" id="GO:0043565">
    <property type="term" value="F:sequence-specific DNA binding"/>
    <property type="evidence" value="ECO:0007669"/>
    <property type="project" value="InterPro"/>
</dbReference>
<dbReference type="SUPFAM" id="SSF52540">
    <property type="entry name" value="P-loop containing nucleoside triphosphate hydrolases"/>
    <property type="match status" value="1"/>
</dbReference>
<evidence type="ECO:0000313" key="12">
    <source>
        <dbReference type="Proteomes" id="UP000253769"/>
    </source>
</evidence>
<dbReference type="SMART" id="SM00382">
    <property type="entry name" value="AAA"/>
    <property type="match status" value="1"/>
</dbReference>
<dbReference type="InterPro" id="IPR002078">
    <property type="entry name" value="Sigma_54_int"/>
</dbReference>
<dbReference type="InterPro" id="IPR001789">
    <property type="entry name" value="Sig_transdc_resp-reg_receiver"/>
</dbReference>
<dbReference type="InterPro" id="IPR011006">
    <property type="entry name" value="CheY-like_superfamily"/>
</dbReference>
<dbReference type="PANTHER" id="PTHR32071">
    <property type="entry name" value="TRANSCRIPTIONAL REGULATORY PROTEIN"/>
    <property type="match status" value="1"/>
</dbReference>
<dbReference type="Pfam" id="PF02954">
    <property type="entry name" value="HTH_8"/>
    <property type="match status" value="1"/>
</dbReference>
<evidence type="ECO:0000256" key="4">
    <source>
        <dbReference type="ARBA" id="ARBA00023012"/>
    </source>
</evidence>
<accession>A0A369W8U0</accession>
<evidence type="ECO:0000256" key="7">
    <source>
        <dbReference type="ARBA" id="ARBA00023163"/>
    </source>
</evidence>
<evidence type="ECO:0000256" key="5">
    <source>
        <dbReference type="ARBA" id="ARBA00023015"/>
    </source>
</evidence>
<sequence length="463" mass="52320">MVTETSESRPTAPVRVMLIDDEEPIRRATRQWLNLAGIEVQDFSRAREALAVIEADAELVVVSDIKMPEMDGLAFAKACRAIDPDLPVLLVTAHGDVGMAVEAMRDGVYDFIEKPVEPDLLLDRIQRAWEKRQLVLENRKLRRILEQGPTLERRMIGNSAAMVALRKQVLQLGETPVDVVINGATGTGKELVARCLHDFSVRRQQPFVAVNCGAIPENLFESELFGHEKGAFTGATGQRIGKIEYAQGGTLFLDEIESMPLNFQIKLLRVLQERKLERVGSNREIELDLWVIAATKVDLADASARGDFREDLYYRFNVAELQLPKLAQRVEDIPSLFDFFGHKAALQYQRDYLEPESDDLAAMMDYGWPGNVRQLRNVAERYVLGMGSSRRVRSILGQSDSVATESSGQGLSERVQQFERQLIIQSLRKHQGSIQAVTEALQLPRRTLNNKMKQYQIVRKDYL</sequence>
<protein>
    <submittedName>
        <fullName evidence="11">Sigma-54-dependent Fis family transcriptional regulator</fullName>
    </submittedName>
</protein>
<dbReference type="FunFam" id="3.40.50.300:FF:000006">
    <property type="entry name" value="DNA-binding transcriptional regulator NtrC"/>
    <property type="match status" value="1"/>
</dbReference>
<keyword evidence="6" id="KW-0238">DNA-binding</keyword>
<dbReference type="Gene3D" id="1.10.8.60">
    <property type="match status" value="1"/>
</dbReference>
<evidence type="ECO:0000313" key="11">
    <source>
        <dbReference type="EMBL" id="RDE18067.1"/>
    </source>
</evidence>
<dbReference type="OrthoDB" id="9804019at2"/>
<evidence type="ECO:0000259" key="10">
    <source>
        <dbReference type="PROSITE" id="PS50110"/>
    </source>
</evidence>
<dbReference type="AlphaFoldDB" id="A0A369W8U0"/>
<dbReference type="SUPFAM" id="SSF52172">
    <property type="entry name" value="CheY-like"/>
    <property type="match status" value="1"/>
</dbReference>
<dbReference type="InterPro" id="IPR025944">
    <property type="entry name" value="Sigma_54_int_dom_CS"/>
</dbReference>
<evidence type="ECO:0000256" key="2">
    <source>
        <dbReference type="ARBA" id="ARBA00022741"/>
    </source>
</evidence>
<dbReference type="InterPro" id="IPR058031">
    <property type="entry name" value="AAA_lid_NorR"/>
</dbReference>
<dbReference type="Gene3D" id="3.40.50.2300">
    <property type="match status" value="1"/>
</dbReference>
<keyword evidence="5" id="KW-0805">Transcription regulation</keyword>
<evidence type="ECO:0000256" key="3">
    <source>
        <dbReference type="ARBA" id="ARBA00022840"/>
    </source>
</evidence>
<dbReference type="GO" id="GO:0005524">
    <property type="term" value="F:ATP binding"/>
    <property type="evidence" value="ECO:0007669"/>
    <property type="project" value="UniProtKB-KW"/>
</dbReference>